<dbReference type="EMBL" id="CP108313">
    <property type="protein sequence ID" value="WTW69569.1"/>
    <property type="molecule type" value="Genomic_DNA"/>
</dbReference>
<name>A0AAU2VPZ0_9ACTN</name>
<sequence length="62" mass="6393">MADAQSKDPVIKPLNTHATSEPANVLGTDGTLKPLNTHATTAPEGEAEDKTDNTHATGEPAN</sequence>
<reference evidence="2" key="1">
    <citation type="submission" date="2022-10" db="EMBL/GenBank/DDBJ databases">
        <title>The complete genomes of actinobacterial strains from the NBC collection.</title>
        <authorList>
            <person name="Joergensen T.S."/>
            <person name="Alvarez Arevalo M."/>
            <person name="Sterndorff E.B."/>
            <person name="Faurdal D."/>
            <person name="Vuksanovic O."/>
            <person name="Mourched A.-S."/>
            <person name="Charusanti P."/>
            <person name="Shaw S."/>
            <person name="Blin K."/>
            <person name="Weber T."/>
        </authorList>
    </citation>
    <scope>NUCLEOTIDE SEQUENCE</scope>
    <source>
        <strain evidence="2">NBC_00008</strain>
    </source>
</reference>
<feature type="compositionally biased region" description="Basic and acidic residues" evidence="1">
    <location>
        <begin position="1"/>
        <end position="10"/>
    </location>
</feature>
<dbReference type="AlphaFoldDB" id="A0AAU2VPZ0"/>
<organism evidence="2">
    <name type="scientific">Streptomyces sp. NBC_00008</name>
    <dbReference type="NCBI Taxonomy" id="2903610"/>
    <lineage>
        <taxon>Bacteria</taxon>
        <taxon>Bacillati</taxon>
        <taxon>Actinomycetota</taxon>
        <taxon>Actinomycetes</taxon>
        <taxon>Kitasatosporales</taxon>
        <taxon>Streptomycetaceae</taxon>
        <taxon>Streptomyces</taxon>
    </lineage>
</organism>
<accession>A0AAU2VPZ0</accession>
<evidence type="ECO:0008006" key="3">
    <source>
        <dbReference type="Google" id="ProtNLM"/>
    </source>
</evidence>
<gene>
    <name evidence="2" type="ORF">OG398_15460</name>
</gene>
<evidence type="ECO:0000256" key="1">
    <source>
        <dbReference type="SAM" id="MobiDB-lite"/>
    </source>
</evidence>
<protein>
    <recommendedName>
        <fullName evidence="3">Sigma-like protein</fullName>
    </recommendedName>
</protein>
<feature type="region of interest" description="Disordered" evidence="1">
    <location>
        <begin position="1"/>
        <end position="62"/>
    </location>
</feature>
<proteinExistence type="predicted"/>
<evidence type="ECO:0000313" key="2">
    <source>
        <dbReference type="EMBL" id="WTW69569.1"/>
    </source>
</evidence>